<evidence type="ECO:0000313" key="2">
    <source>
        <dbReference type="Proteomes" id="UP001429354"/>
    </source>
</evidence>
<organism evidence="1 2">
    <name type="scientific">Pseudoxanthomonas gei</name>
    <dbReference type="NCBI Taxonomy" id="1383030"/>
    <lineage>
        <taxon>Bacteria</taxon>
        <taxon>Pseudomonadati</taxon>
        <taxon>Pseudomonadota</taxon>
        <taxon>Gammaproteobacteria</taxon>
        <taxon>Lysobacterales</taxon>
        <taxon>Lysobacteraceae</taxon>
        <taxon>Pseudoxanthomonas</taxon>
    </lineage>
</organism>
<evidence type="ECO:0008006" key="3">
    <source>
        <dbReference type="Google" id="ProtNLM"/>
    </source>
</evidence>
<evidence type="ECO:0000313" key="1">
    <source>
        <dbReference type="EMBL" id="NDK39398.1"/>
    </source>
</evidence>
<dbReference type="RefSeq" id="WP_162349980.1">
    <property type="nucleotide sequence ID" value="NZ_QOVG01000007.1"/>
</dbReference>
<dbReference type="EMBL" id="QOVG01000007">
    <property type="protein sequence ID" value="NDK39398.1"/>
    <property type="molecule type" value="Genomic_DNA"/>
</dbReference>
<gene>
    <name evidence="1" type="ORF">DT603_11145</name>
</gene>
<protein>
    <recommendedName>
        <fullName evidence="3">VCBS repeat-containing protein</fullName>
    </recommendedName>
</protein>
<name>A0ABX0AJJ3_9GAMM</name>
<keyword evidence="2" id="KW-1185">Reference proteome</keyword>
<proteinExistence type="predicted"/>
<reference evidence="1 2" key="1">
    <citation type="submission" date="2018-07" db="EMBL/GenBank/DDBJ databases">
        <title>Whole genome Sequencing of Pseudoxanthomonas gei KCTC 32298 (T).</title>
        <authorList>
            <person name="Kumar S."/>
            <person name="Bansal K."/>
            <person name="Kaur A."/>
            <person name="Patil P."/>
            <person name="Sharma S."/>
            <person name="Patil P.B."/>
        </authorList>
    </citation>
    <scope>NUCLEOTIDE SEQUENCE [LARGE SCALE GENOMIC DNA]</scope>
    <source>
        <strain evidence="1 2">KCTC 32298</strain>
    </source>
</reference>
<accession>A0ABX0AJJ3</accession>
<sequence>MSMTTAWALLLAGTFAIQPPGQFHAGEAVARDGEPWLALRVHEKQAALVVTTLNVRVVRDELVDEEGAHTGLAISSPHDEGVIAYLRGGRLAAGTIEAVDLSGQQAGTGLPYQFTFHGQPYRLASQCDPQPRTVQEQQPQFDCRIELHTGGQRQLLARLGGYREPGSATMSLGDDASPTLRFAGDLDRDGKLDLIFDTTDHYNVSRPTLFLSSQAGRGELLHEVARYESVGC</sequence>
<dbReference type="Proteomes" id="UP001429354">
    <property type="component" value="Unassembled WGS sequence"/>
</dbReference>
<comment type="caution">
    <text evidence="1">The sequence shown here is derived from an EMBL/GenBank/DDBJ whole genome shotgun (WGS) entry which is preliminary data.</text>
</comment>